<dbReference type="PROSITE" id="PS50935">
    <property type="entry name" value="SSB"/>
    <property type="match status" value="1"/>
</dbReference>
<organism evidence="3 4">
    <name type="scientific">Cuscuta australis</name>
    <dbReference type="NCBI Taxonomy" id="267555"/>
    <lineage>
        <taxon>Eukaryota</taxon>
        <taxon>Viridiplantae</taxon>
        <taxon>Streptophyta</taxon>
        <taxon>Embryophyta</taxon>
        <taxon>Tracheophyta</taxon>
        <taxon>Spermatophyta</taxon>
        <taxon>Magnoliopsida</taxon>
        <taxon>eudicotyledons</taxon>
        <taxon>Gunneridae</taxon>
        <taxon>Pentapetalae</taxon>
        <taxon>asterids</taxon>
        <taxon>lamiids</taxon>
        <taxon>Solanales</taxon>
        <taxon>Convolvulaceae</taxon>
        <taxon>Cuscuteae</taxon>
        <taxon>Cuscuta</taxon>
        <taxon>Cuscuta subgen. Grammica</taxon>
        <taxon>Cuscuta sect. Cleistogrammica</taxon>
    </lineage>
</organism>
<keyword evidence="4" id="KW-1185">Reference proteome</keyword>
<dbReference type="AlphaFoldDB" id="A0A328DWU5"/>
<reference evidence="3 4" key="1">
    <citation type="submission" date="2018-06" db="EMBL/GenBank/DDBJ databases">
        <title>The Genome of Cuscuta australis (Dodder) Provides Insight into the Evolution of Plant Parasitism.</title>
        <authorList>
            <person name="Liu H."/>
        </authorList>
    </citation>
    <scope>NUCLEOTIDE SEQUENCE [LARGE SCALE GENOMIC DNA]</scope>
    <source>
        <strain evidence="4">cv. Yunnan</strain>
        <tissue evidence="3">Vines</tissue>
    </source>
</reference>
<keyword evidence="1" id="KW-0238">DNA-binding</keyword>
<dbReference type="EMBL" id="NQVE01000097">
    <property type="protein sequence ID" value="RAL48849.1"/>
    <property type="molecule type" value="Genomic_DNA"/>
</dbReference>
<evidence type="ECO:0000313" key="3">
    <source>
        <dbReference type="EMBL" id="RAL48849.1"/>
    </source>
</evidence>
<evidence type="ECO:0000256" key="1">
    <source>
        <dbReference type="PROSITE-ProRule" id="PRU00252"/>
    </source>
</evidence>
<dbReference type="InterPro" id="IPR011344">
    <property type="entry name" value="ssDNA-bd"/>
</dbReference>
<dbReference type="Proteomes" id="UP000249390">
    <property type="component" value="Unassembled WGS sequence"/>
</dbReference>
<proteinExistence type="predicted"/>
<dbReference type="GO" id="GO:0006264">
    <property type="term" value="P:mitochondrial DNA replication"/>
    <property type="evidence" value="ECO:0007669"/>
    <property type="project" value="TreeGrafter"/>
</dbReference>
<dbReference type="GO" id="GO:0042645">
    <property type="term" value="C:mitochondrial nucleoid"/>
    <property type="evidence" value="ECO:0007669"/>
    <property type="project" value="TreeGrafter"/>
</dbReference>
<accession>A0A328DWU5</accession>
<evidence type="ECO:0000256" key="2">
    <source>
        <dbReference type="SAM" id="MobiDB-lite"/>
    </source>
</evidence>
<dbReference type="PANTHER" id="PTHR10302:SF23">
    <property type="entry name" value="PROTEIN OSB4, CHLOROPLASTIC"/>
    <property type="match status" value="1"/>
</dbReference>
<evidence type="ECO:0000313" key="4">
    <source>
        <dbReference type="Proteomes" id="UP000249390"/>
    </source>
</evidence>
<dbReference type="PANTHER" id="PTHR10302">
    <property type="entry name" value="SINGLE-STRANDED DNA-BINDING PROTEIN"/>
    <property type="match status" value="1"/>
</dbReference>
<feature type="region of interest" description="Disordered" evidence="2">
    <location>
        <begin position="368"/>
        <end position="388"/>
    </location>
</feature>
<comment type="caution">
    <text evidence="3">The sequence shown here is derived from an EMBL/GenBank/DDBJ whole genome shotgun (WGS) entry which is preliminary data.</text>
</comment>
<protein>
    <submittedName>
        <fullName evidence="3">Uncharacterized protein</fullName>
    </submittedName>
</protein>
<dbReference type="InterPro" id="IPR000424">
    <property type="entry name" value="Primosome_PriB/ssb"/>
</dbReference>
<gene>
    <name evidence="3" type="ORF">DM860_001169</name>
</gene>
<dbReference type="GO" id="GO:0003697">
    <property type="term" value="F:single-stranded DNA binding"/>
    <property type="evidence" value="ECO:0007669"/>
    <property type="project" value="InterPro"/>
</dbReference>
<sequence>MHFLIRRTLSRSSLSPSKPSNCILLIKTLASLPQASVHPSPKPGEPSYSTAFYVLNSPKVAKESGAASSSWRKPSVIPFQGKAANSVKLIGCVQLPVQFQTLPDGKPVAATVIKQDNHELSTAMSLSVPYLPSVLIPVVFEGDLAHVVKCHVKETACVFVSGKLCGDPLPFAVGDHEGSFHIVAQDVYFVQGRVEGKAPGRGNGAVISDSNTAPDDVKAKELKNGEVDCGSRTAHEVFMRKDVEKGAAVSEDWWDLINNPNEWLDYRQRKSEGTVKSKHPDFKHAAKGTALWLSNETPEEVVKALQGLNFSSGQFKNVKEELWKRLVENPEKWWDNRSSKWNEKAPDFKNKESGEGLWLSSAPEWVESKLPPPPNKPNVARSSTPQTGAVIHCSNNDRPLYPLRPHTPIVQVHRTRCIY</sequence>
<name>A0A328DWU5_9ASTE</name>